<accession>A0A6L2KJP9</accession>
<sequence length="207" mass="23855">MVDQHTMAELLRAPTESYAEAIVVPWILAEQFELKHSLINMMTSDQFFGLEKDNPHDHIRWFNKITSTIKYKDFDESLHEALDRYKDLLHAYPYHGFTELHQLDTFYNALNPADQDSLNSAAVGSLLERRTQDVLTIIENKSKCLAAGGNTFLELRDNIQGYVTAVVVNYNQEEDERVEETLTDQDLSEYTIKEVVLFVMALNIHAL</sequence>
<gene>
    <name evidence="1" type="ORF">Tci_020988</name>
</gene>
<keyword evidence="1" id="KW-0548">Nucleotidyltransferase</keyword>
<dbReference type="AlphaFoldDB" id="A0A6L2KJP9"/>
<dbReference type="EMBL" id="BKCJ010002504">
    <property type="protein sequence ID" value="GEU49010.1"/>
    <property type="molecule type" value="Genomic_DNA"/>
</dbReference>
<dbReference type="GO" id="GO:0003964">
    <property type="term" value="F:RNA-directed DNA polymerase activity"/>
    <property type="evidence" value="ECO:0007669"/>
    <property type="project" value="UniProtKB-KW"/>
</dbReference>
<keyword evidence="1" id="KW-0808">Transferase</keyword>
<reference evidence="1" key="1">
    <citation type="journal article" date="2019" name="Sci. Rep.">
        <title>Draft genome of Tanacetum cinerariifolium, the natural source of mosquito coil.</title>
        <authorList>
            <person name="Yamashiro T."/>
            <person name="Shiraishi A."/>
            <person name="Satake H."/>
            <person name="Nakayama K."/>
        </authorList>
    </citation>
    <scope>NUCLEOTIDE SEQUENCE</scope>
</reference>
<proteinExistence type="predicted"/>
<organism evidence="1">
    <name type="scientific">Tanacetum cinerariifolium</name>
    <name type="common">Dalmatian daisy</name>
    <name type="synonym">Chrysanthemum cinerariifolium</name>
    <dbReference type="NCBI Taxonomy" id="118510"/>
    <lineage>
        <taxon>Eukaryota</taxon>
        <taxon>Viridiplantae</taxon>
        <taxon>Streptophyta</taxon>
        <taxon>Embryophyta</taxon>
        <taxon>Tracheophyta</taxon>
        <taxon>Spermatophyta</taxon>
        <taxon>Magnoliopsida</taxon>
        <taxon>eudicotyledons</taxon>
        <taxon>Gunneridae</taxon>
        <taxon>Pentapetalae</taxon>
        <taxon>asterids</taxon>
        <taxon>campanulids</taxon>
        <taxon>Asterales</taxon>
        <taxon>Asteraceae</taxon>
        <taxon>Asteroideae</taxon>
        <taxon>Anthemideae</taxon>
        <taxon>Anthemidinae</taxon>
        <taxon>Tanacetum</taxon>
    </lineage>
</organism>
<protein>
    <submittedName>
        <fullName evidence="1">Reverse transcriptase domain-containing protein</fullName>
    </submittedName>
</protein>
<comment type="caution">
    <text evidence="1">The sequence shown here is derived from an EMBL/GenBank/DDBJ whole genome shotgun (WGS) entry which is preliminary data.</text>
</comment>
<name>A0A6L2KJP9_TANCI</name>
<evidence type="ECO:0000313" key="1">
    <source>
        <dbReference type="EMBL" id="GEU49010.1"/>
    </source>
</evidence>
<keyword evidence="1" id="KW-0695">RNA-directed DNA polymerase</keyword>